<gene>
    <name evidence="1" type="ORF">IFR04_002588</name>
</gene>
<sequence length="159" mass="17685">MWSYTTIACGRPAADYSLSIICRPLSEPTGERYQPYIVDEATDFMTFEKCCPRDNGVNQYINQRDCSQYCYTDDTKLAGAFSQCINDTAKVAIESAHKAGKLNDTSRPGQYWGRCEYIDYKRLKQGIRDSGASQHHDGMIKTLISALGVGLFLVGSGLV</sequence>
<dbReference type="AlphaFoldDB" id="A0A8H7WGI3"/>
<accession>A0A8H7WGI3</accession>
<dbReference type="OrthoDB" id="4623696at2759"/>
<evidence type="ECO:0000313" key="1">
    <source>
        <dbReference type="EMBL" id="KAG4424347.1"/>
    </source>
</evidence>
<keyword evidence="2" id="KW-1185">Reference proteome</keyword>
<reference evidence="1" key="1">
    <citation type="submission" date="2021-02" db="EMBL/GenBank/DDBJ databases">
        <title>Genome sequence Cadophora malorum strain M34.</title>
        <authorList>
            <person name="Stefanovic E."/>
            <person name="Vu D."/>
            <person name="Scully C."/>
            <person name="Dijksterhuis J."/>
            <person name="Roader J."/>
            <person name="Houbraken J."/>
        </authorList>
    </citation>
    <scope>NUCLEOTIDE SEQUENCE</scope>
    <source>
        <strain evidence="1">M34</strain>
    </source>
</reference>
<dbReference type="EMBL" id="JAFJYH010000022">
    <property type="protein sequence ID" value="KAG4424347.1"/>
    <property type="molecule type" value="Genomic_DNA"/>
</dbReference>
<evidence type="ECO:0000313" key="2">
    <source>
        <dbReference type="Proteomes" id="UP000664132"/>
    </source>
</evidence>
<proteinExistence type="predicted"/>
<dbReference type="Proteomes" id="UP000664132">
    <property type="component" value="Unassembled WGS sequence"/>
</dbReference>
<name>A0A8H7WGI3_9HELO</name>
<comment type="caution">
    <text evidence="1">The sequence shown here is derived from an EMBL/GenBank/DDBJ whole genome shotgun (WGS) entry which is preliminary data.</text>
</comment>
<organism evidence="1 2">
    <name type="scientific">Cadophora malorum</name>
    <dbReference type="NCBI Taxonomy" id="108018"/>
    <lineage>
        <taxon>Eukaryota</taxon>
        <taxon>Fungi</taxon>
        <taxon>Dikarya</taxon>
        <taxon>Ascomycota</taxon>
        <taxon>Pezizomycotina</taxon>
        <taxon>Leotiomycetes</taxon>
        <taxon>Helotiales</taxon>
        <taxon>Ploettnerulaceae</taxon>
        <taxon>Cadophora</taxon>
    </lineage>
</organism>
<protein>
    <submittedName>
        <fullName evidence="1">Uncharacterized protein</fullName>
    </submittedName>
</protein>